<evidence type="ECO:0008006" key="2">
    <source>
        <dbReference type="Google" id="ProtNLM"/>
    </source>
</evidence>
<dbReference type="Gene3D" id="2.60.120.200">
    <property type="match status" value="1"/>
</dbReference>
<dbReference type="Pfam" id="PF13385">
    <property type="entry name" value="Laminin_G_3"/>
    <property type="match status" value="1"/>
</dbReference>
<proteinExistence type="predicted"/>
<name>A0A3B0YCU2_9ZZZZ</name>
<accession>A0A3B0YCU2</accession>
<sequence length="844" mass="89415">MGTYSKNMRWGAVLVSLFLLSACGGGAETSSNPANNNGGGVAPSSYAGPNALTTDIREFQLNVWEPLRQSNRCGACHVPGIQSPMFVRDDDVNLAYGEATALVDLDAPANSRLVTKVAGGHNCWLTSDAACATIVQNYIAAWANGVSGGQREIQLSAPLVLNDPGQTKSFPASSGSFAATVWPVLTANCAGCHVDSSLTPQSPFFANPNSADDAYEAAKSKMDLNTPANSRLVVRLRDEFHNCFTGSCANDANVMEAAITAFADSVTATVVDPALIISKALTVGDGVVASGGSRYEQDVIALYEFKSMQGNVAIDSSGVEPALHLTLSGNVNWVGGWGIDIVTGRAQGSTTASKKLNDLIKATGEYSVEAWVVPANVVQEGPARIISYSAGTTARNFTMGQTQYNYDFLQRSSTTDANGEVALSTADADQDLQATLQHVVMTFDPINGRRIYVNGVFTGDVDPVAAGNLTEWDDTFALVLGNEVSGDRQWVGQIRMLAIHNRALTQEQIVQNFDVGVGEKFFLLFAIGDVISLPDSYIVFGVSRYDTYSYLFTEPFFINLDQNVTPGNIPLQGMRIGINGREAVVGQAWTSLNTVIDGANYDSVTGQPLATSPRGTIIALENGPATDEFFLTFEQLGSQTNVYTENSPLVPPVLPPPPVVSALGVRTFDEVNAGMAVMTGVDPVLVSSSFQTLRQQLPAVENLDGFLSAHQMAIAQLSIEYCSVMIDDPALSNAFFGVFGFNSMVSSAFGVGDSAEKNQIVDALYNQMVGLADGGSNDLVDAPTREEVKVELMGYDLAGAQINSNSLYDRLTACLPGCDDAARTRAIVKAMCGATLGSAAVLVQ</sequence>
<dbReference type="InterPro" id="IPR013320">
    <property type="entry name" value="ConA-like_dom_sf"/>
</dbReference>
<dbReference type="SUPFAM" id="SSF49899">
    <property type="entry name" value="Concanavalin A-like lectins/glucanases"/>
    <property type="match status" value="1"/>
</dbReference>
<dbReference type="EMBL" id="UOFN01000075">
    <property type="protein sequence ID" value="VAW77261.1"/>
    <property type="molecule type" value="Genomic_DNA"/>
</dbReference>
<organism evidence="1">
    <name type="scientific">hydrothermal vent metagenome</name>
    <dbReference type="NCBI Taxonomy" id="652676"/>
    <lineage>
        <taxon>unclassified sequences</taxon>
        <taxon>metagenomes</taxon>
        <taxon>ecological metagenomes</taxon>
    </lineage>
</organism>
<reference evidence="1" key="1">
    <citation type="submission" date="2018-06" db="EMBL/GenBank/DDBJ databases">
        <authorList>
            <person name="Zhirakovskaya E."/>
        </authorList>
    </citation>
    <scope>NUCLEOTIDE SEQUENCE</scope>
</reference>
<dbReference type="PROSITE" id="PS51257">
    <property type="entry name" value="PROKAR_LIPOPROTEIN"/>
    <property type="match status" value="1"/>
</dbReference>
<dbReference type="AlphaFoldDB" id="A0A3B0YCU2"/>
<evidence type="ECO:0000313" key="1">
    <source>
        <dbReference type="EMBL" id="VAW77261.1"/>
    </source>
</evidence>
<gene>
    <name evidence="1" type="ORF">MNBD_GAMMA15-244</name>
</gene>
<protein>
    <recommendedName>
        <fullName evidence="2">ATPase</fullName>
    </recommendedName>
</protein>